<evidence type="ECO:0000256" key="2">
    <source>
        <dbReference type="ARBA" id="ARBA00022676"/>
    </source>
</evidence>
<keyword evidence="7" id="KW-0732">Signal</keyword>
<keyword evidence="2" id="KW-0328">Glycosyltransferase</keyword>
<dbReference type="Gene3D" id="3.40.50.11350">
    <property type="match status" value="1"/>
</dbReference>
<evidence type="ECO:0000256" key="5">
    <source>
        <dbReference type="ARBA" id="ARBA00023316"/>
    </source>
</evidence>
<dbReference type="GO" id="GO:0016020">
    <property type="term" value="C:membrane"/>
    <property type="evidence" value="ECO:0007669"/>
    <property type="project" value="InterPro"/>
</dbReference>
<accession>A0A7S1IHY0</accession>
<name>A0A7S1IHY0_9EUGL</name>
<feature type="chain" id="PRO_5031344005" description="Fucosyltransferase" evidence="7">
    <location>
        <begin position="20"/>
        <end position="613"/>
    </location>
</feature>
<sequence>MKKGFAFFLLLVVATCLFATSIIRLHGLRPDSTDPMDQARAHQKHHSPTVQMPPASIPSRPVPTPEGQAPPTDARRFETPQDIGSPRSPWRPDPAAGAGTEGMDRQTVGSGRLRGDTGQKAMANMPVDASADPHNIPRIADPVSASHQEPKSDHRTRDDEAGETGQQMTGSEPQVDYTDKRRREPADERASPQRSSSVRSRSEGDSSPSQQAGVQGRSNLILEAYAKYPEANDTVLDSPGYWDEHPKARSLFKRYITMHRQMMASPGSKVVRVSPMGQLCNRLMAISTGFMFAILTQRALLTDGQGFYAPMSALFKNPGFAWTQPTMGGGAGTRTITNPASGVWMDTEPLLCADYSSVYTQGQISIRTNQYMVPYMFYNPHYHDDLVDIFGDDIFHPITRMLFRPIQELIQARDAFVAQHFANSYVVGLQIRSGHDFTSNFMDERAFRLYGDCAVNSTPVERRKDLKYFVATDTPQGRKAARQYLGDQVFFYKDFQISNNPEGVQRALLDILLLAAAKDRVHTAWSSYGYTAAGMAGRPPNMVVDAPGSPLIAPAGQEQLYMGVKHKSDRRVQCVRLPTHQPCFHKFMSWGANKASCYEKKWMQKEMLNGRYC</sequence>
<dbReference type="PANTHER" id="PTHR31889:SF2">
    <property type="entry name" value="FUCOSYLTRANSFERASE 3"/>
    <property type="match status" value="1"/>
</dbReference>
<organism evidence="8">
    <name type="scientific">Eutreptiella gymnastica</name>
    <dbReference type="NCBI Taxonomy" id="73025"/>
    <lineage>
        <taxon>Eukaryota</taxon>
        <taxon>Discoba</taxon>
        <taxon>Euglenozoa</taxon>
        <taxon>Euglenida</taxon>
        <taxon>Spirocuta</taxon>
        <taxon>Euglenophyceae</taxon>
        <taxon>Eutreptiales</taxon>
        <taxon>Eutreptiaceae</taxon>
        <taxon>Eutreptiella</taxon>
    </lineage>
</organism>
<keyword evidence="4" id="KW-0325">Glycoprotein</keyword>
<protein>
    <recommendedName>
        <fullName evidence="9">Fucosyltransferase</fullName>
    </recommendedName>
</protein>
<keyword evidence="5" id="KW-0961">Cell wall biogenesis/degradation</keyword>
<feature type="compositionally biased region" description="Basic and acidic residues" evidence="6">
    <location>
        <begin position="148"/>
        <end position="159"/>
    </location>
</feature>
<feature type="signal peptide" evidence="7">
    <location>
        <begin position="1"/>
        <end position="19"/>
    </location>
</feature>
<dbReference type="GO" id="GO:0008107">
    <property type="term" value="F:galactoside 2-alpha-L-fucosyltransferase activity"/>
    <property type="evidence" value="ECO:0007669"/>
    <property type="project" value="InterPro"/>
</dbReference>
<evidence type="ECO:0000256" key="6">
    <source>
        <dbReference type="SAM" id="MobiDB-lite"/>
    </source>
</evidence>
<evidence type="ECO:0000256" key="3">
    <source>
        <dbReference type="ARBA" id="ARBA00022679"/>
    </source>
</evidence>
<dbReference type="GO" id="GO:0005794">
    <property type="term" value="C:Golgi apparatus"/>
    <property type="evidence" value="ECO:0007669"/>
    <property type="project" value="TreeGrafter"/>
</dbReference>
<feature type="compositionally biased region" description="Low complexity" evidence="6">
    <location>
        <begin position="192"/>
        <end position="211"/>
    </location>
</feature>
<dbReference type="GO" id="GO:0042546">
    <property type="term" value="P:cell wall biogenesis"/>
    <property type="evidence" value="ECO:0007669"/>
    <property type="project" value="InterPro"/>
</dbReference>
<feature type="compositionally biased region" description="Basic and acidic residues" evidence="6">
    <location>
        <begin position="177"/>
        <end position="191"/>
    </location>
</feature>
<dbReference type="GO" id="GO:0071555">
    <property type="term" value="P:cell wall organization"/>
    <property type="evidence" value="ECO:0007669"/>
    <property type="project" value="UniProtKB-KW"/>
</dbReference>
<gene>
    <name evidence="8" type="ORF">EGYM00392_LOCUS24176</name>
</gene>
<evidence type="ECO:0000313" key="8">
    <source>
        <dbReference type="EMBL" id="CAD9013074.1"/>
    </source>
</evidence>
<evidence type="ECO:0000256" key="1">
    <source>
        <dbReference type="ARBA" id="ARBA00010481"/>
    </source>
</evidence>
<dbReference type="GO" id="GO:0009969">
    <property type="term" value="P:xyloglucan biosynthetic process"/>
    <property type="evidence" value="ECO:0007669"/>
    <property type="project" value="TreeGrafter"/>
</dbReference>
<evidence type="ECO:0008006" key="9">
    <source>
        <dbReference type="Google" id="ProtNLM"/>
    </source>
</evidence>
<evidence type="ECO:0000256" key="4">
    <source>
        <dbReference type="ARBA" id="ARBA00023180"/>
    </source>
</evidence>
<dbReference type="PANTHER" id="PTHR31889">
    <property type="entry name" value="FUCOSYLTRANSFERASE 2-RELATED"/>
    <property type="match status" value="1"/>
</dbReference>
<feature type="region of interest" description="Disordered" evidence="6">
    <location>
        <begin position="33"/>
        <end position="217"/>
    </location>
</feature>
<dbReference type="InterPro" id="IPR004938">
    <property type="entry name" value="XG_FTase"/>
</dbReference>
<comment type="similarity">
    <text evidence="1">Belongs to the glycosyltransferase 37 family.</text>
</comment>
<keyword evidence="3" id="KW-0808">Transferase</keyword>
<dbReference type="AlphaFoldDB" id="A0A7S1IHY0"/>
<proteinExistence type="inferred from homology"/>
<reference evidence="8" key="1">
    <citation type="submission" date="2021-01" db="EMBL/GenBank/DDBJ databases">
        <authorList>
            <person name="Corre E."/>
            <person name="Pelletier E."/>
            <person name="Niang G."/>
            <person name="Scheremetjew M."/>
            <person name="Finn R."/>
            <person name="Kale V."/>
            <person name="Holt S."/>
            <person name="Cochrane G."/>
            <person name="Meng A."/>
            <person name="Brown T."/>
            <person name="Cohen L."/>
        </authorList>
    </citation>
    <scope>NUCLEOTIDE SEQUENCE</scope>
    <source>
        <strain evidence="8">NIES-381</strain>
    </source>
</reference>
<evidence type="ECO:0000256" key="7">
    <source>
        <dbReference type="SAM" id="SignalP"/>
    </source>
</evidence>
<dbReference type="EMBL" id="HBGA01065062">
    <property type="protein sequence ID" value="CAD9013074.1"/>
    <property type="molecule type" value="Transcribed_RNA"/>
</dbReference>